<dbReference type="PANTHER" id="PTHR10901">
    <property type="entry name" value="TROPOMODULIN"/>
    <property type="match status" value="1"/>
</dbReference>
<organism evidence="7 8">
    <name type="scientific">Rangifer tarandus platyrhynchus</name>
    <name type="common">Svalbard reindeer</name>
    <dbReference type="NCBI Taxonomy" id="3082113"/>
    <lineage>
        <taxon>Eukaryota</taxon>
        <taxon>Metazoa</taxon>
        <taxon>Chordata</taxon>
        <taxon>Craniata</taxon>
        <taxon>Vertebrata</taxon>
        <taxon>Euteleostomi</taxon>
        <taxon>Mammalia</taxon>
        <taxon>Eutheria</taxon>
        <taxon>Laurasiatheria</taxon>
        <taxon>Artiodactyla</taxon>
        <taxon>Ruminantia</taxon>
        <taxon>Pecora</taxon>
        <taxon>Cervidae</taxon>
        <taxon>Odocoileinae</taxon>
        <taxon>Rangifer</taxon>
    </lineage>
</organism>
<evidence type="ECO:0000256" key="2">
    <source>
        <dbReference type="ARBA" id="ARBA00004245"/>
    </source>
</evidence>
<evidence type="ECO:0000256" key="1">
    <source>
        <dbReference type="ARBA" id="ARBA00004204"/>
    </source>
</evidence>
<dbReference type="Pfam" id="PF03250">
    <property type="entry name" value="Tropomodulin"/>
    <property type="match status" value="1"/>
</dbReference>
<name>A0ABN8YHJ8_RANTA</name>
<proteinExistence type="predicted"/>
<keyword evidence="8" id="KW-1185">Reference proteome</keyword>
<feature type="region of interest" description="Disordered" evidence="5">
    <location>
        <begin position="175"/>
        <end position="195"/>
    </location>
</feature>
<evidence type="ECO:0000256" key="4">
    <source>
        <dbReference type="ARBA" id="ARBA00023212"/>
    </source>
</evidence>
<feature type="compositionally biased region" description="Basic and acidic residues" evidence="5">
    <location>
        <begin position="496"/>
        <end position="514"/>
    </location>
</feature>
<feature type="compositionally biased region" description="Basic residues" evidence="5">
    <location>
        <begin position="479"/>
        <end position="489"/>
    </location>
</feature>
<gene>
    <name evidence="7" type="ORF">MRATA1EN1_LOCUS9563</name>
</gene>
<evidence type="ECO:0000259" key="6">
    <source>
        <dbReference type="PROSITE" id="PS51082"/>
    </source>
</evidence>
<dbReference type="SUPFAM" id="SSF52047">
    <property type="entry name" value="RNI-like"/>
    <property type="match status" value="1"/>
</dbReference>
<feature type="compositionally biased region" description="Acidic residues" evidence="5">
    <location>
        <begin position="113"/>
        <end position="135"/>
    </location>
</feature>
<sequence length="549" mass="61226">MSTFGYRRGLSKYESIDEDELLASLSAEELKELERELDDIEPDHSLPVGMRQKSLTEKTPTGTFSREALMAYWEKESQKLLEKERLGECGKVAEEDKEESEEELVFTECNSEVSEDVYTEEEDEDEDEDEEDSEGEERTGAKEGGMNGSVHSDGVHSDNARPKTFTSQIENIHLTNGHSGRNTESPPAAIHPCGNPTVIEDALEKIKNNDPDTTEVNLNNIENITSQTLARFAEALKANTVVKAFSLANTRADDSAATAIADMLRVNRHITSVNIESNFITGKGILAIMRALQHNSVLTELRFHNQRHIMGSQVEMEIVKLLRENTTLLRLGYHFELPGPRMSMTSLLTRNMDKQRQKRMQEQKQQEGCDGGATPGTRVWRRGTPGSSPYASPKHSPWSSPRLPRKVRTGRSRPPSPAAPAPPPAPPPPPPPPPLAPQRLPPPPPPPPPPPADKKLITRNIAEVIKQQESAQRALQNGQKKKKGKKAKKQPNNILKEIKNSLRSVQEKKMEDSSRPSTPQRSAHENLMEAIRGSSIKQLRRVEVPEALR</sequence>
<evidence type="ECO:0000256" key="3">
    <source>
        <dbReference type="ARBA" id="ARBA00022490"/>
    </source>
</evidence>
<feature type="compositionally biased region" description="Basic and acidic residues" evidence="5">
    <location>
        <begin position="352"/>
        <end position="367"/>
    </location>
</feature>
<feature type="domain" description="WH2" evidence="6">
    <location>
        <begin position="523"/>
        <end position="542"/>
    </location>
</feature>
<feature type="compositionally biased region" description="Basic and acidic residues" evidence="5">
    <location>
        <begin position="84"/>
        <end position="94"/>
    </location>
</feature>
<dbReference type="PROSITE" id="PS51082">
    <property type="entry name" value="WH2"/>
    <property type="match status" value="1"/>
</dbReference>
<evidence type="ECO:0000313" key="7">
    <source>
        <dbReference type="EMBL" id="CAI9160601.1"/>
    </source>
</evidence>
<dbReference type="InterPro" id="IPR004934">
    <property type="entry name" value="TMOD"/>
</dbReference>
<evidence type="ECO:0000313" key="8">
    <source>
        <dbReference type="Proteomes" id="UP001176941"/>
    </source>
</evidence>
<evidence type="ECO:0000256" key="5">
    <source>
        <dbReference type="SAM" id="MobiDB-lite"/>
    </source>
</evidence>
<feature type="compositionally biased region" description="Polar residues" evidence="5">
    <location>
        <begin position="175"/>
        <end position="185"/>
    </location>
</feature>
<keyword evidence="3" id="KW-0963">Cytoplasm</keyword>
<dbReference type="Proteomes" id="UP001176941">
    <property type="component" value="Chromosome 2"/>
</dbReference>
<dbReference type="InterPro" id="IPR032675">
    <property type="entry name" value="LRR_dom_sf"/>
</dbReference>
<dbReference type="EMBL" id="OX459938">
    <property type="protein sequence ID" value="CAI9160601.1"/>
    <property type="molecule type" value="Genomic_DNA"/>
</dbReference>
<reference evidence="7" key="1">
    <citation type="submission" date="2023-04" db="EMBL/GenBank/DDBJ databases">
        <authorList>
            <consortium name="ELIXIR-Norway"/>
        </authorList>
    </citation>
    <scope>NUCLEOTIDE SEQUENCE [LARGE SCALE GENOMIC DNA]</scope>
</reference>
<protein>
    <recommendedName>
        <fullName evidence="6">WH2 domain-containing protein</fullName>
    </recommendedName>
</protein>
<dbReference type="PANTHER" id="PTHR10901:SF12">
    <property type="entry name" value="LEIOMODIN-2"/>
    <property type="match status" value="1"/>
</dbReference>
<feature type="compositionally biased region" description="Pro residues" evidence="5">
    <location>
        <begin position="414"/>
        <end position="451"/>
    </location>
</feature>
<feature type="region of interest" description="Disordered" evidence="5">
    <location>
        <begin position="39"/>
        <end position="62"/>
    </location>
</feature>
<feature type="compositionally biased region" description="Acidic residues" evidence="5">
    <location>
        <begin position="95"/>
        <end position="105"/>
    </location>
</feature>
<dbReference type="Gene3D" id="3.80.10.10">
    <property type="entry name" value="Ribonuclease Inhibitor"/>
    <property type="match status" value="2"/>
</dbReference>
<feature type="compositionally biased region" description="Polar residues" evidence="5">
    <location>
        <begin position="467"/>
        <end position="477"/>
    </location>
</feature>
<dbReference type="InterPro" id="IPR003124">
    <property type="entry name" value="WH2_dom"/>
</dbReference>
<feature type="region of interest" description="Disordered" evidence="5">
    <location>
        <begin position="84"/>
        <end position="161"/>
    </location>
</feature>
<accession>A0ABN8YHJ8</accession>
<comment type="subcellular location">
    <subcellularLocation>
        <location evidence="2">Cytoplasm</location>
        <location evidence="2">Cytoskeleton</location>
    </subcellularLocation>
    <subcellularLocation>
        <location evidence="1">Cytoplasm</location>
        <location evidence="1">Myofibril</location>
        <location evidence="1">Sarcomere</location>
    </subcellularLocation>
</comment>
<keyword evidence="4" id="KW-0206">Cytoskeleton</keyword>
<feature type="region of interest" description="Disordered" evidence="5">
    <location>
        <begin position="352"/>
        <end position="536"/>
    </location>
</feature>